<comment type="caution">
    <text evidence="4">The sequence shown here is derived from an EMBL/GenBank/DDBJ whole genome shotgun (WGS) entry which is preliminary data.</text>
</comment>
<evidence type="ECO:0000256" key="2">
    <source>
        <dbReference type="ARBA" id="ARBA00023002"/>
    </source>
</evidence>
<protein>
    <submittedName>
        <fullName evidence="4">3-hydroxy-2-methylbutyryl-CoA dehydrogenase</fullName>
    </submittedName>
</protein>
<dbReference type="Proteomes" id="UP000655208">
    <property type="component" value="Unassembled WGS sequence"/>
</dbReference>
<keyword evidence="2" id="KW-0560">Oxidoreductase</keyword>
<dbReference type="RefSeq" id="WP_188943406.1">
    <property type="nucleotide sequence ID" value="NZ_BMNA01000008.1"/>
</dbReference>
<evidence type="ECO:0000313" key="4">
    <source>
        <dbReference type="EMBL" id="GGM10493.1"/>
    </source>
</evidence>
<dbReference type="InterPro" id="IPR036291">
    <property type="entry name" value="NAD(P)-bd_dom_sf"/>
</dbReference>
<dbReference type="AlphaFoldDB" id="A0A917T665"/>
<organism evidence="4 5">
    <name type="scientific">Nakamurella endophytica</name>
    <dbReference type="NCBI Taxonomy" id="1748367"/>
    <lineage>
        <taxon>Bacteria</taxon>
        <taxon>Bacillati</taxon>
        <taxon>Actinomycetota</taxon>
        <taxon>Actinomycetes</taxon>
        <taxon>Nakamurellales</taxon>
        <taxon>Nakamurellaceae</taxon>
        <taxon>Nakamurella</taxon>
    </lineage>
</organism>
<dbReference type="GO" id="GO:0016491">
    <property type="term" value="F:oxidoreductase activity"/>
    <property type="evidence" value="ECO:0007669"/>
    <property type="project" value="UniProtKB-KW"/>
</dbReference>
<dbReference type="PRINTS" id="PR00080">
    <property type="entry name" value="SDRFAMILY"/>
</dbReference>
<dbReference type="PROSITE" id="PS00061">
    <property type="entry name" value="ADH_SHORT"/>
    <property type="match status" value="1"/>
</dbReference>
<gene>
    <name evidence="4" type="ORF">GCM10011594_32990</name>
</gene>
<sequence>MQVAGISAVVTGAASGLGAATARALADAGAAVVGLDLAAGWERAPLTDAAGGGDTPGATDRTAAPGRVLPVAGDVREPDDVAAAVAAATGSGSPLRIAVNCAGVATPGRVLSRRGVHDLDQFARVVGINLIGTFNVVRLCAEAMAATDPVDDEGQRGLVVNTASVAAFDGQIGQAAYSASKGGVAAMTLPLARDLAGSGIRVMTIAPGILDTPMMAGITEEFRTALAATVQFPRRFGRPDEYAALVLAFAAQDYLNGEVVRLDGGLRMPPR</sequence>
<dbReference type="EMBL" id="BMNA01000008">
    <property type="protein sequence ID" value="GGM10493.1"/>
    <property type="molecule type" value="Genomic_DNA"/>
</dbReference>
<dbReference type="PANTHER" id="PTHR43658">
    <property type="entry name" value="SHORT-CHAIN DEHYDROGENASE/REDUCTASE"/>
    <property type="match status" value="1"/>
</dbReference>
<reference evidence="4" key="2">
    <citation type="submission" date="2020-09" db="EMBL/GenBank/DDBJ databases">
        <authorList>
            <person name="Sun Q."/>
            <person name="Zhou Y."/>
        </authorList>
    </citation>
    <scope>NUCLEOTIDE SEQUENCE</scope>
    <source>
        <strain evidence="4">CGMCC 4.7308</strain>
    </source>
</reference>
<dbReference type="Pfam" id="PF00106">
    <property type="entry name" value="adh_short"/>
    <property type="match status" value="1"/>
</dbReference>
<evidence type="ECO:0000256" key="1">
    <source>
        <dbReference type="ARBA" id="ARBA00006484"/>
    </source>
</evidence>
<dbReference type="Gene3D" id="3.40.50.720">
    <property type="entry name" value="NAD(P)-binding Rossmann-like Domain"/>
    <property type="match status" value="1"/>
</dbReference>
<dbReference type="PRINTS" id="PR00081">
    <property type="entry name" value="GDHRDH"/>
</dbReference>
<evidence type="ECO:0000313" key="5">
    <source>
        <dbReference type="Proteomes" id="UP000655208"/>
    </source>
</evidence>
<reference evidence="4" key="1">
    <citation type="journal article" date="2014" name="Int. J. Syst. Evol. Microbiol.">
        <title>Complete genome sequence of Corynebacterium casei LMG S-19264T (=DSM 44701T), isolated from a smear-ripened cheese.</title>
        <authorList>
            <consortium name="US DOE Joint Genome Institute (JGI-PGF)"/>
            <person name="Walter F."/>
            <person name="Albersmeier A."/>
            <person name="Kalinowski J."/>
            <person name="Ruckert C."/>
        </authorList>
    </citation>
    <scope>NUCLEOTIDE SEQUENCE</scope>
    <source>
        <strain evidence="4">CGMCC 4.7308</strain>
    </source>
</reference>
<dbReference type="PANTHER" id="PTHR43658:SF8">
    <property type="entry name" value="17-BETA-HYDROXYSTEROID DEHYDROGENASE 14-RELATED"/>
    <property type="match status" value="1"/>
</dbReference>
<comment type="similarity">
    <text evidence="1 3">Belongs to the short-chain dehydrogenases/reductases (SDR) family.</text>
</comment>
<evidence type="ECO:0000256" key="3">
    <source>
        <dbReference type="RuleBase" id="RU000363"/>
    </source>
</evidence>
<accession>A0A917T665</accession>
<name>A0A917T665_9ACTN</name>
<dbReference type="InterPro" id="IPR002347">
    <property type="entry name" value="SDR_fam"/>
</dbReference>
<dbReference type="InterPro" id="IPR020904">
    <property type="entry name" value="Sc_DH/Rdtase_CS"/>
</dbReference>
<keyword evidence="5" id="KW-1185">Reference proteome</keyword>
<proteinExistence type="inferred from homology"/>
<dbReference type="SUPFAM" id="SSF51735">
    <property type="entry name" value="NAD(P)-binding Rossmann-fold domains"/>
    <property type="match status" value="1"/>
</dbReference>